<proteinExistence type="predicted"/>
<evidence type="ECO:0000256" key="2">
    <source>
        <dbReference type="SAM" id="Phobius"/>
    </source>
</evidence>
<evidence type="ECO:0000256" key="1">
    <source>
        <dbReference type="SAM" id="MobiDB-lite"/>
    </source>
</evidence>
<accession>A0ABD3RLY1</accession>
<dbReference type="EMBL" id="JBJXBP010000008">
    <property type="protein sequence ID" value="KAL3813980.1"/>
    <property type="molecule type" value="Genomic_DNA"/>
</dbReference>
<keyword evidence="2" id="KW-0812">Transmembrane</keyword>
<comment type="caution">
    <text evidence="3">The sequence shown here is derived from an EMBL/GenBank/DDBJ whole genome shotgun (WGS) entry which is preliminary data.</text>
</comment>
<dbReference type="InterPro" id="IPR055301">
    <property type="entry name" value="Lea14-like_2"/>
</dbReference>
<evidence type="ECO:0000313" key="4">
    <source>
        <dbReference type="Proteomes" id="UP001634393"/>
    </source>
</evidence>
<feature type="region of interest" description="Disordered" evidence="1">
    <location>
        <begin position="1"/>
        <end position="43"/>
    </location>
</feature>
<evidence type="ECO:0008006" key="5">
    <source>
        <dbReference type="Google" id="ProtNLM"/>
    </source>
</evidence>
<keyword evidence="2" id="KW-1133">Transmembrane helix</keyword>
<feature type="transmembrane region" description="Helical" evidence="2">
    <location>
        <begin position="115"/>
        <end position="136"/>
    </location>
</feature>
<dbReference type="Proteomes" id="UP001634393">
    <property type="component" value="Unassembled WGS sequence"/>
</dbReference>
<name>A0ABD3RLY1_9LAMI</name>
<organism evidence="3 4">
    <name type="scientific">Penstemon smallii</name>
    <dbReference type="NCBI Taxonomy" id="265156"/>
    <lineage>
        <taxon>Eukaryota</taxon>
        <taxon>Viridiplantae</taxon>
        <taxon>Streptophyta</taxon>
        <taxon>Embryophyta</taxon>
        <taxon>Tracheophyta</taxon>
        <taxon>Spermatophyta</taxon>
        <taxon>Magnoliopsida</taxon>
        <taxon>eudicotyledons</taxon>
        <taxon>Gunneridae</taxon>
        <taxon>Pentapetalae</taxon>
        <taxon>asterids</taxon>
        <taxon>lamiids</taxon>
        <taxon>Lamiales</taxon>
        <taxon>Plantaginaceae</taxon>
        <taxon>Cheloneae</taxon>
        <taxon>Penstemon</taxon>
    </lineage>
</organism>
<dbReference type="AlphaFoldDB" id="A0ABD3RLY1"/>
<keyword evidence="2" id="KW-0472">Membrane</keyword>
<dbReference type="PANTHER" id="PTHR31852">
    <property type="entry name" value="LATE EMBRYOGENESIS ABUNDANT (LEA) HYDROXYPROLINE-RICH GLYCOPROTEIN FAMILY"/>
    <property type="match status" value="1"/>
</dbReference>
<protein>
    <recommendedName>
        <fullName evidence="5">Late embryogenesis abundant protein LEA-2 subgroup domain-containing protein</fullName>
    </recommendedName>
</protein>
<sequence>MHAKSDSEVTSIEASTPPRSPRRPLYYVQSPSHSQHDLEKMSYGSSPFGSPTHHFHYHCSPIHHSRESSTSRFSKNPNGWRRMQRKYDEVGDEVAAEDEDCDGEDEKGENGQVRFYVVCFLLSFVVLFTAFSLILWGSSLAYKPRIIVKSIVFENFNVQAGMDSTGVPTDMLTLNSTVKIFYRNPATFFGVHVTSSPLQLHYFDLKVASGQMKRFYQSRKSQRIVMAMMQGHQVPLYGGIPVLNGAKGGHIESMSVPLNMTFVIRSRAYILGRLVKPKFYSRILCEVTLRGNHLGQSLNLTKSESCVYR</sequence>
<reference evidence="3 4" key="1">
    <citation type="submission" date="2024-12" db="EMBL/GenBank/DDBJ databases">
        <title>The unique morphological basis and parallel evolutionary history of personate flowers in Penstemon.</title>
        <authorList>
            <person name="Depatie T.H."/>
            <person name="Wessinger C.A."/>
        </authorList>
    </citation>
    <scope>NUCLEOTIDE SEQUENCE [LARGE SCALE GENOMIC DNA]</scope>
    <source>
        <strain evidence="3">WTNN_2</strain>
        <tissue evidence="3">Leaf</tissue>
    </source>
</reference>
<keyword evidence="4" id="KW-1185">Reference proteome</keyword>
<evidence type="ECO:0000313" key="3">
    <source>
        <dbReference type="EMBL" id="KAL3813980.1"/>
    </source>
</evidence>
<gene>
    <name evidence="3" type="ORF">ACJIZ3_015248</name>
</gene>